<feature type="coiled-coil region" evidence="1">
    <location>
        <begin position="1767"/>
        <end position="1797"/>
    </location>
</feature>
<dbReference type="SMART" id="SM00490">
    <property type="entry name" value="HELICc"/>
    <property type="match status" value="1"/>
</dbReference>
<dbReference type="Gene3D" id="3.40.50.300">
    <property type="entry name" value="P-loop containing nucleotide triphosphate hydrolases"/>
    <property type="match status" value="2"/>
</dbReference>
<sequence length="1906" mass="207455">MRIPTDPAVVDPGGTPLPPKADDALPRVPQSETGLPLTAWASTRVAPARRPDGSVVYVKADHVVAGLEPDPTPEPDLEIQESPASAPVEATTPTAEAATATRFTHPGTVLVPSGAKSRARANIAALEVLTETARTGRPATAAEHEVLAQWSGWGAAADIFDESKSEWAPEREQLRALLDSEQWRQAKASTLNAHYTDPAIAQTMWAAMTRAGFDDGLVLEPGCGSGTFIGLAPPGAQMVGVELDPTTAQIAHLLYPDAQVRLEGFETTRVPDGSFAAVIGNVPFGGFTVHDPIHNPARHRIHNHFLLKSLNLTAPGGYVMAITTAGTLDAASDKARRDMHAVADLVGAVRLPSTAFERVAGTQVVTDVLVFRRREPDAAAPADADWLHSDLVALADRTGETTEIGVNRYFTTHPEHVLGTLRVDRGLYRDGMLVVAAEPGTDVAADLDDRLTNIVDAALERGDGLFLADATATAGMEFTAGALDTDALYGEDIPIGHVSYDETTGVFTRRGIDGDEAMKVPATRTTETRHLLRLRDLFAATIAAQRTQSSRAERDALRADLNEVYDAYLNTYGPVNRAKLVGGKERTAEEAAKKFAELEGKWRTANRDADGADYPGPLPEDVAAELDEKAWQVSAPSRRQTHLEAVRADPGMAGVLALERYDDETGTVSKTAVFSRDVVVAPVPVSRADTPAEAVAISLGERGRVDLDRVAELLDQPAAQARESIRGLVYADPDMPEDLIPAPTALSGNVRAKHARAAEAARTDPGNRDWAELTQALAQVIPDDKQPSQIGSVKLGPTWIEPRDYEAFVRETFGATSARVTRAAGSWGVEVPPDERNSALMRTEYGADNADRRNKALDAIDLTEMLLNQRSIVVKNSGPAQEEGAPEVDAQATILAQVQAEKITTEFRSWLWSDDERRDRLVAEWNRRFNTWVRPEHDGSRLALPGLSPVFEPHPYQRDAVARILAEPTVLLDHVVGAGKTGTMFMSAMELKRRGLVNQPWIVVPTHLIEQFGREVKMWYPAANVLVGRKGMSPEDRRVFAAQTATSDWDMVIIPASVFSAIRVHPQRRVDYIAGQLAELDAELSASAGDMTQATVKKIEQAKKQLQKRLDAATDQAKKDHGVLFEDTGADYLFVDEAHEYKNKGRQCTIDSLSLTGSNKAEDLSLKLDYLRERRQHQAVAAGRVITPGAERVATFATGTPIANSLAESWVMQQYLRPDVLEAAGVRSITDWAASFTATRSETIPNATGTKLRVVSKVSAFANPKEMFAMAAQYTDVVVREQVPANLPTHDGRQIITSTPGQERQDFIADLDYRADHLDPRRADIDNVLKILNDGRNVALDPALANLEPDPGNTRADAVAEQVARIYHATADNEYLTEEGERSPIRGALQLVFCDRGTPRPDGPSVYSNLKDLLVEQYQVPAEKIAFIHDAKSPSQKLALQADCRAGRIAVLVGSTSKMGTGMNVQGRLIGLHHMDVPWRPADLEQREGRIIRQGNQNPQIEILNYVTAGTTDTVMWSKVESKAAFIEQAKRGQLDDVAEVDDIADDSLSEAAAATKAAATGDERFLEMATLEDEVKSLSALASAHADSRSHARRVVAAADRAIPRLEGSIEKLDLLLAGHQEWIDAGKEFVVTGAGPRSKRPERSEVLLSRVTAVYHELKGAGMKQSMPIASIPSGLQAHASREFAQDKIHVWLDCPGRPGFTLDASQVFTTAERRTATASGLATRLENLYTGLDDTRAQLVADIASYRREVEVNAPRIDAPFVQADELQTKQVRLRQLRMEIERAQQSEEAVAARQAAEERMRSAGREPGWSLELNPTPVMVEEAGLDHAADYIAVMKRSHQHRAELYQAEKDATTAEPGIGTLLADTRPPPEAERTENTGSQPPPHDPLDDGTQPQRDRDLDL</sequence>
<evidence type="ECO:0000259" key="3">
    <source>
        <dbReference type="SMART" id="SM00487"/>
    </source>
</evidence>
<feature type="domain" description="Helicase C-terminal" evidence="4">
    <location>
        <begin position="1408"/>
        <end position="1495"/>
    </location>
</feature>
<keyword evidence="6" id="KW-1185">Reference proteome</keyword>
<evidence type="ECO:0000259" key="4">
    <source>
        <dbReference type="SMART" id="SM00490"/>
    </source>
</evidence>
<name>W9DIC6_9ACTN</name>
<protein>
    <submittedName>
        <fullName evidence="5">Helicase</fullName>
    </submittedName>
</protein>
<dbReference type="PANTHER" id="PTHR41313">
    <property type="entry name" value="ADENINE-SPECIFIC METHYLTRANSFERASE"/>
    <property type="match status" value="1"/>
</dbReference>
<feature type="region of interest" description="Disordered" evidence="2">
    <location>
        <begin position="1"/>
        <end position="33"/>
    </location>
</feature>
<dbReference type="SMART" id="SM00487">
    <property type="entry name" value="DEXDc"/>
    <property type="match status" value="1"/>
</dbReference>
<keyword evidence="5" id="KW-0547">Nucleotide-binding</keyword>
<dbReference type="RefSeq" id="WP_231381035.1">
    <property type="nucleotide sequence ID" value="NZ_KI629816.1"/>
</dbReference>
<dbReference type="PANTHER" id="PTHR41313:SF1">
    <property type="entry name" value="DNA METHYLASE ADENINE-SPECIFIC DOMAIN-CONTAINING PROTEIN"/>
    <property type="match status" value="1"/>
</dbReference>
<keyword evidence="5" id="KW-0347">Helicase</keyword>
<feature type="region of interest" description="Disordered" evidence="2">
    <location>
        <begin position="66"/>
        <end position="106"/>
    </location>
</feature>
<dbReference type="GO" id="GO:0004386">
    <property type="term" value="F:helicase activity"/>
    <property type="evidence" value="ECO:0007669"/>
    <property type="project" value="UniProtKB-KW"/>
</dbReference>
<keyword evidence="5" id="KW-0378">Hydrolase</keyword>
<feature type="compositionally biased region" description="Basic and acidic residues" evidence="2">
    <location>
        <begin position="1799"/>
        <end position="1808"/>
    </location>
</feature>
<evidence type="ECO:0000256" key="1">
    <source>
        <dbReference type="SAM" id="Coils"/>
    </source>
</evidence>
<evidence type="ECO:0000313" key="5">
    <source>
        <dbReference type="EMBL" id="ETA06080.1"/>
    </source>
</evidence>
<evidence type="ECO:0000313" key="6">
    <source>
        <dbReference type="Proteomes" id="UP000035035"/>
    </source>
</evidence>
<dbReference type="InterPro" id="IPR052933">
    <property type="entry name" value="DNA_Protect_Modify"/>
</dbReference>
<dbReference type="Pfam" id="PF00271">
    <property type="entry name" value="Helicase_C"/>
    <property type="match status" value="1"/>
</dbReference>
<reference evidence="5 6" key="1">
    <citation type="journal article" date="2014" name="Genome Announc.">
        <title>Draft Genome Sequence of Gordonia alkanivorans Strain CGMCC6845, a Halotolerant Hydrocarbon-Degrading Bacterium.</title>
        <authorList>
            <person name="Wang X."/>
            <person name="Jin D."/>
            <person name="Zhou L."/>
            <person name="Wu L."/>
            <person name="An W."/>
            <person name="Zhao L."/>
        </authorList>
    </citation>
    <scope>NUCLEOTIDE SEQUENCE [LARGE SCALE GENOMIC DNA]</scope>
    <source>
        <strain evidence="5 6">CGMCC 6845</strain>
    </source>
</reference>
<comment type="caution">
    <text evidence="5">The sequence shown here is derived from an EMBL/GenBank/DDBJ whole genome shotgun (WGS) entry which is preliminary data.</text>
</comment>
<dbReference type="PATRIC" id="fig|1423140.3.peg.3014"/>
<dbReference type="InterPro" id="IPR029063">
    <property type="entry name" value="SAM-dependent_MTases_sf"/>
</dbReference>
<dbReference type="InterPro" id="IPR014001">
    <property type="entry name" value="Helicase_ATP-bd"/>
</dbReference>
<keyword evidence="5" id="KW-0067">ATP-binding</keyword>
<feature type="domain" description="Helicase ATP-binding" evidence="3">
    <location>
        <begin position="949"/>
        <end position="1232"/>
    </location>
</feature>
<feature type="region of interest" description="Disordered" evidence="2">
    <location>
        <begin position="1797"/>
        <end position="1816"/>
    </location>
</feature>
<evidence type="ECO:0000256" key="2">
    <source>
        <dbReference type="SAM" id="MobiDB-lite"/>
    </source>
</evidence>
<dbReference type="CDD" id="cd02440">
    <property type="entry name" value="AdoMet_MTases"/>
    <property type="match status" value="1"/>
</dbReference>
<dbReference type="GO" id="GO:0005524">
    <property type="term" value="F:ATP binding"/>
    <property type="evidence" value="ECO:0007669"/>
    <property type="project" value="InterPro"/>
</dbReference>
<dbReference type="SUPFAM" id="SSF52540">
    <property type="entry name" value="P-loop containing nucleoside triphosphate hydrolases"/>
    <property type="match status" value="2"/>
</dbReference>
<dbReference type="Proteomes" id="UP000035035">
    <property type="component" value="Unassembled WGS sequence"/>
</dbReference>
<dbReference type="HOGENOM" id="CLU_000181_8_6_11"/>
<feature type="region of interest" description="Disordered" evidence="2">
    <location>
        <begin position="1853"/>
        <end position="1906"/>
    </location>
</feature>
<dbReference type="SUPFAM" id="SSF53335">
    <property type="entry name" value="S-adenosyl-L-methionine-dependent methyltransferases"/>
    <property type="match status" value="1"/>
</dbReference>
<proteinExistence type="predicted"/>
<keyword evidence="1" id="KW-0175">Coiled coil</keyword>
<gene>
    <name evidence="5" type="ORF">V525_15090</name>
</gene>
<dbReference type="Gene3D" id="3.40.50.150">
    <property type="entry name" value="Vaccinia Virus protein VP39"/>
    <property type="match status" value="1"/>
</dbReference>
<dbReference type="InterPro" id="IPR001650">
    <property type="entry name" value="Helicase_C-like"/>
</dbReference>
<dbReference type="GO" id="GO:0003677">
    <property type="term" value="F:DNA binding"/>
    <property type="evidence" value="ECO:0007669"/>
    <property type="project" value="InterPro"/>
</dbReference>
<accession>W9DIC6</accession>
<dbReference type="InterPro" id="IPR006935">
    <property type="entry name" value="Helicase/UvrB_N"/>
</dbReference>
<dbReference type="GO" id="GO:0016787">
    <property type="term" value="F:hydrolase activity"/>
    <property type="evidence" value="ECO:0007669"/>
    <property type="project" value="InterPro"/>
</dbReference>
<feature type="compositionally biased region" description="Low complexity" evidence="2">
    <location>
        <begin position="82"/>
        <end position="101"/>
    </location>
</feature>
<dbReference type="EMBL" id="AYXO01000029">
    <property type="protein sequence ID" value="ETA06080.1"/>
    <property type="molecule type" value="Genomic_DNA"/>
</dbReference>
<dbReference type="InterPro" id="IPR027417">
    <property type="entry name" value="P-loop_NTPase"/>
</dbReference>
<organism evidence="5 6">
    <name type="scientific">Gordonia alkanivorans CGMCC 6845</name>
    <dbReference type="NCBI Taxonomy" id="1423140"/>
    <lineage>
        <taxon>Bacteria</taxon>
        <taxon>Bacillati</taxon>
        <taxon>Actinomycetota</taxon>
        <taxon>Actinomycetes</taxon>
        <taxon>Mycobacteriales</taxon>
        <taxon>Gordoniaceae</taxon>
        <taxon>Gordonia</taxon>
    </lineage>
</organism>
<dbReference type="Pfam" id="PF04851">
    <property type="entry name" value="ResIII"/>
    <property type="match status" value="1"/>
</dbReference>